<evidence type="ECO:0000256" key="1">
    <source>
        <dbReference type="SAM" id="MobiDB-lite"/>
    </source>
</evidence>
<name>A0A8H3WGQ6_9PEZI</name>
<feature type="region of interest" description="Disordered" evidence="1">
    <location>
        <begin position="1"/>
        <end position="20"/>
    </location>
</feature>
<evidence type="ECO:0000313" key="2">
    <source>
        <dbReference type="EMBL" id="KAF0325512.1"/>
    </source>
</evidence>
<reference evidence="2 3" key="1">
    <citation type="submission" date="2019-12" db="EMBL/GenBank/DDBJ databases">
        <title>A genome sequence resource for the geographically widespread anthracnose pathogen Colletotrichum asianum.</title>
        <authorList>
            <person name="Meng Y."/>
        </authorList>
    </citation>
    <scope>NUCLEOTIDE SEQUENCE [LARGE SCALE GENOMIC DNA]</scope>
    <source>
        <strain evidence="2 3">ICMP 18580</strain>
    </source>
</reference>
<keyword evidence="3" id="KW-1185">Reference proteome</keyword>
<sequence length="199" mass="21271">MGRHGGRLQHHGAGSRDSLGTGDVLWRARPGLSMIGSLSCSFDNLHNSLRSFAFHSGRPEGSNDVTTAWHSTPLEPLRTRRCGPVQPLASSARPGVSSHSHSRNRWLVAQPALTAFLSCSLTVPIGSSVPIPVSLPSVWSHLNTTMASLSLSLLATSSMNFFRTGGPVCSVSKARRAHHGDSMPMSSLLLTVQMVIENL</sequence>
<proteinExistence type="predicted"/>
<feature type="compositionally biased region" description="Basic residues" evidence="1">
    <location>
        <begin position="1"/>
        <end position="10"/>
    </location>
</feature>
<comment type="caution">
    <text evidence="2">The sequence shown here is derived from an EMBL/GenBank/DDBJ whole genome shotgun (WGS) entry which is preliminary data.</text>
</comment>
<organism evidence="2 3">
    <name type="scientific">Colletotrichum asianum</name>
    <dbReference type="NCBI Taxonomy" id="702518"/>
    <lineage>
        <taxon>Eukaryota</taxon>
        <taxon>Fungi</taxon>
        <taxon>Dikarya</taxon>
        <taxon>Ascomycota</taxon>
        <taxon>Pezizomycotina</taxon>
        <taxon>Sordariomycetes</taxon>
        <taxon>Hypocreomycetidae</taxon>
        <taxon>Glomerellales</taxon>
        <taxon>Glomerellaceae</taxon>
        <taxon>Colletotrichum</taxon>
        <taxon>Colletotrichum gloeosporioides species complex</taxon>
    </lineage>
</organism>
<dbReference type="EMBL" id="WOWK01000036">
    <property type="protein sequence ID" value="KAF0325512.1"/>
    <property type="molecule type" value="Genomic_DNA"/>
</dbReference>
<evidence type="ECO:0000313" key="3">
    <source>
        <dbReference type="Proteomes" id="UP000434172"/>
    </source>
</evidence>
<accession>A0A8H3WGQ6</accession>
<protein>
    <submittedName>
        <fullName evidence="2">Uncharacterized protein</fullName>
    </submittedName>
</protein>
<gene>
    <name evidence="2" type="ORF">GQ607_007263</name>
</gene>
<dbReference type="AlphaFoldDB" id="A0A8H3WGQ6"/>
<dbReference type="Proteomes" id="UP000434172">
    <property type="component" value="Unassembled WGS sequence"/>
</dbReference>